<accession>A0A7L1Z227</accession>
<name>A0A7L1Z227_9PASS</name>
<feature type="non-terminal residue" evidence="9">
    <location>
        <position position="508"/>
    </location>
</feature>
<proteinExistence type="inferred from homology"/>
<evidence type="ECO:0000313" key="10">
    <source>
        <dbReference type="Proteomes" id="UP000580825"/>
    </source>
</evidence>
<feature type="region of interest" description="Disordered" evidence="7">
    <location>
        <begin position="267"/>
        <end position="308"/>
    </location>
</feature>
<feature type="region of interest" description="Disordered" evidence="7">
    <location>
        <begin position="18"/>
        <end position="132"/>
    </location>
</feature>
<comment type="similarity">
    <text evidence="6">Belongs to the Vang family.</text>
</comment>
<keyword evidence="5 8" id="KW-0472">Membrane</keyword>
<evidence type="ECO:0000313" key="9">
    <source>
        <dbReference type="EMBL" id="NXP27149.1"/>
    </source>
</evidence>
<feature type="transmembrane region" description="Helical" evidence="8">
    <location>
        <begin position="200"/>
        <end position="219"/>
    </location>
</feature>
<sequence length="508" mass="57813">KIETLKVTVDFLKVPLGLKKPPLKEALAAVPGPGRSKPLALERHKPRRSDNMDNESQYSGYSYKSGHSRSSRKHRDRRDRHRSKSRDGSRGDKSVTIQAPGEPLLDNESTRGDERDDNWGETTTVVTGTSEHSISHDDITRITKDMEDSAHLDCSRHLGVALAGALALLAFLTPLAFMLLPQLLWALFFRRPKAFFPRVFVFRALLMVLVFLLVVSYWLFYGVRILDSRDRNYQGVVQYAVSLVDALLFVHYLAVVLLELRQLQPQSSGEPGAGSPPGTGHPETSQPLPNLPVSLAENSTNNSTGQSRAVIAAAARRRDNSHNEYYYEEAEHERRGRKRRARLVVAVEEAFTHIKRLQEEDQKNPREIMDPREAAQAIFASMARAMQKYLRTTKQQPYHTMESILQHLEFCITHDMTPKVRGAFLERYLTAGPTIQYHKDRWLAKQWTLVSEEPVTNGLKDGVVFVLKRQDFSLVVSTKKIPFFKLSEEFVDPKSHKFIMRLQSETSV</sequence>
<keyword evidence="10" id="KW-1185">Reference proteome</keyword>
<feature type="compositionally biased region" description="Low complexity" evidence="7">
    <location>
        <begin position="120"/>
        <end position="132"/>
    </location>
</feature>
<feature type="transmembrane region" description="Helical" evidence="8">
    <location>
        <begin position="158"/>
        <end position="188"/>
    </location>
</feature>
<reference evidence="9 10" key="1">
    <citation type="submission" date="2019-09" db="EMBL/GenBank/DDBJ databases">
        <title>Bird 10,000 Genomes (B10K) Project - Family phase.</title>
        <authorList>
            <person name="Zhang G."/>
        </authorList>
    </citation>
    <scope>NUCLEOTIDE SEQUENCE [LARGE SCALE GENOMIC DNA]</scope>
    <source>
        <strain evidence="9">B10K-DU-002-46</strain>
        <tissue evidence="9">Muscle</tissue>
    </source>
</reference>
<keyword evidence="2" id="KW-1003">Cell membrane</keyword>
<keyword evidence="4 8" id="KW-1133">Transmembrane helix</keyword>
<organism evidence="9 10">
    <name type="scientific">Scytalopus superciliaris</name>
    <dbReference type="NCBI Taxonomy" id="312124"/>
    <lineage>
        <taxon>Eukaryota</taxon>
        <taxon>Metazoa</taxon>
        <taxon>Chordata</taxon>
        <taxon>Craniata</taxon>
        <taxon>Vertebrata</taxon>
        <taxon>Euteleostomi</taxon>
        <taxon>Archelosauria</taxon>
        <taxon>Archosauria</taxon>
        <taxon>Dinosauria</taxon>
        <taxon>Saurischia</taxon>
        <taxon>Theropoda</taxon>
        <taxon>Coelurosauria</taxon>
        <taxon>Aves</taxon>
        <taxon>Neognathae</taxon>
        <taxon>Neoaves</taxon>
        <taxon>Telluraves</taxon>
        <taxon>Australaves</taxon>
        <taxon>Passeriformes</taxon>
        <taxon>Rhinocryptidae</taxon>
        <taxon>Scytalopus</taxon>
    </lineage>
</organism>
<evidence type="ECO:0000256" key="3">
    <source>
        <dbReference type="ARBA" id="ARBA00022692"/>
    </source>
</evidence>
<dbReference type="GO" id="GO:0005886">
    <property type="term" value="C:plasma membrane"/>
    <property type="evidence" value="ECO:0007669"/>
    <property type="project" value="UniProtKB-SubCell"/>
</dbReference>
<feature type="compositionally biased region" description="Basic and acidic residues" evidence="7">
    <location>
        <begin position="40"/>
        <end position="51"/>
    </location>
</feature>
<comment type="caution">
    <text evidence="9">The sequence shown here is derived from an EMBL/GenBank/DDBJ whole genome shotgun (WGS) entry which is preliminary data.</text>
</comment>
<feature type="transmembrane region" description="Helical" evidence="8">
    <location>
        <begin position="239"/>
        <end position="258"/>
    </location>
</feature>
<dbReference type="PANTHER" id="PTHR20886">
    <property type="entry name" value="VANG-LIKE PROTEIN"/>
    <property type="match status" value="1"/>
</dbReference>
<feature type="non-terminal residue" evidence="9">
    <location>
        <position position="1"/>
    </location>
</feature>
<dbReference type="PIRSF" id="PIRSF007991">
    <property type="entry name" value="Strabismus"/>
    <property type="match status" value="1"/>
</dbReference>
<evidence type="ECO:0000256" key="5">
    <source>
        <dbReference type="ARBA" id="ARBA00023136"/>
    </source>
</evidence>
<evidence type="ECO:0000256" key="7">
    <source>
        <dbReference type="SAM" id="MobiDB-lite"/>
    </source>
</evidence>
<evidence type="ECO:0000256" key="8">
    <source>
        <dbReference type="SAM" id="Phobius"/>
    </source>
</evidence>
<dbReference type="Pfam" id="PF06638">
    <property type="entry name" value="Strabismus"/>
    <property type="match status" value="2"/>
</dbReference>
<comment type="subcellular location">
    <subcellularLocation>
        <location evidence="1">Cell membrane</location>
        <topology evidence="1">Multi-pass membrane protein</topology>
    </subcellularLocation>
</comment>
<dbReference type="Proteomes" id="UP000580825">
    <property type="component" value="Unassembled WGS sequence"/>
</dbReference>
<evidence type="ECO:0000256" key="6">
    <source>
        <dbReference type="ARBA" id="ARBA00025718"/>
    </source>
</evidence>
<evidence type="ECO:0000256" key="4">
    <source>
        <dbReference type="ARBA" id="ARBA00022989"/>
    </source>
</evidence>
<keyword evidence="3 8" id="KW-0812">Transmembrane</keyword>
<feature type="compositionally biased region" description="Low complexity" evidence="7">
    <location>
        <begin position="18"/>
        <end position="31"/>
    </location>
</feature>
<feature type="compositionally biased region" description="Basic residues" evidence="7">
    <location>
        <begin position="66"/>
        <end position="84"/>
    </location>
</feature>
<dbReference type="AlphaFoldDB" id="A0A7L1Z227"/>
<dbReference type="InterPro" id="IPR009539">
    <property type="entry name" value="VANGL"/>
</dbReference>
<feature type="compositionally biased region" description="Basic and acidic residues" evidence="7">
    <location>
        <begin position="108"/>
        <end position="118"/>
    </location>
</feature>
<gene>
    <name evidence="9" type="primary">Vangl2</name>
    <name evidence="9" type="ORF">SCYSUP_R13132</name>
</gene>
<evidence type="ECO:0000256" key="1">
    <source>
        <dbReference type="ARBA" id="ARBA00004651"/>
    </source>
</evidence>
<protein>
    <submittedName>
        <fullName evidence="9">VANG2 protein</fullName>
    </submittedName>
</protein>
<dbReference type="EMBL" id="VXBX01007936">
    <property type="protein sequence ID" value="NXP27149.1"/>
    <property type="molecule type" value="Genomic_DNA"/>
</dbReference>
<feature type="compositionally biased region" description="Polar residues" evidence="7">
    <location>
        <begin position="296"/>
        <end position="307"/>
    </location>
</feature>
<evidence type="ECO:0000256" key="2">
    <source>
        <dbReference type="ARBA" id="ARBA00022475"/>
    </source>
</evidence>